<feature type="compositionally biased region" description="Low complexity" evidence="1">
    <location>
        <begin position="13"/>
        <end position="29"/>
    </location>
</feature>
<organism evidence="2 3">
    <name type="scientific">Oryza sativa subsp. japonica</name>
    <name type="common">Rice</name>
    <dbReference type="NCBI Taxonomy" id="39947"/>
    <lineage>
        <taxon>Eukaryota</taxon>
        <taxon>Viridiplantae</taxon>
        <taxon>Streptophyta</taxon>
        <taxon>Embryophyta</taxon>
        <taxon>Tracheophyta</taxon>
        <taxon>Spermatophyta</taxon>
        <taxon>Magnoliopsida</taxon>
        <taxon>Liliopsida</taxon>
        <taxon>Poales</taxon>
        <taxon>Poaceae</taxon>
        <taxon>BOP clade</taxon>
        <taxon>Oryzoideae</taxon>
        <taxon>Oryzeae</taxon>
        <taxon>Oryzinae</taxon>
        <taxon>Oryza</taxon>
        <taxon>Oryza sativa</taxon>
    </lineage>
</organism>
<evidence type="ECO:0000313" key="3">
    <source>
        <dbReference type="Proteomes" id="UP000000763"/>
    </source>
</evidence>
<gene>
    <name evidence="2" type="ORF">OSJNBb0111B07.16</name>
</gene>
<name>Q10GM9_ORYSJ</name>
<dbReference type="AlphaFoldDB" id="Q10GM9"/>
<dbReference type="EMBL" id="AC097280">
    <property type="protein sequence ID" value="AAO34488.1"/>
    <property type="molecule type" value="Genomic_DNA"/>
</dbReference>
<dbReference type="Proteomes" id="UP000000763">
    <property type="component" value="Chromosome 3"/>
</dbReference>
<reference evidence="3" key="1">
    <citation type="journal article" date="2005" name="Nature">
        <title>The map-based sequence of the rice genome.</title>
        <authorList>
            <consortium name="International rice genome sequencing project (IRGSP)"/>
            <person name="Matsumoto T."/>
            <person name="Wu J."/>
            <person name="Kanamori H."/>
            <person name="Katayose Y."/>
            <person name="Fujisawa M."/>
            <person name="Namiki N."/>
            <person name="Mizuno H."/>
            <person name="Yamamoto K."/>
            <person name="Antonio B.A."/>
            <person name="Baba T."/>
            <person name="Sakata K."/>
            <person name="Nagamura Y."/>
            <person name="Aoki H."/>
            <person name="Arikawa K."/>
            <person name="Arita K."/>
            <person name="Bito T."/>
            <person name="Chiden Y."/>
            <person name="Fujitsuka N."/>
            <person name="Fukunaka R."/>
            <person name="Hamada M."/>
            <person name="Harada C."/>
            <person name="Hayashi A."/>
            <person name="Hijishita S."/>
            <person name="Honda M."/>
            <person name="Hosokawa S."/>
            <person name="Ichikawa Y."/>
            <person name="Idonuma A."/>
            <person name="Iijima M."/>
            <person name="Ikeda M."/>
            <person name="Ikeno M."/>
            <person name="Ito K."/>
            <person name="Ito S."/>
            <person name="Ito T."/>
            <person name="Ito Y."/>
            <person name="Ito Y."/>
            <person name="Iwabuchi A."/>
            <person name="Kamiya K."/>
            <person name="Karasawa W."/>
            <person name="Kurita K."/>
            <person name="Katagiri S."/>
            <person name="Kikuta A."/>
            <person name="Kobayashi H."/>
            <person name="Kobayashi N."/>
            <person name="Machita K."/>
            <person name="Maehara T."/>
            <person name="Masukawa M."/>
            <person name="Mizubayashi T."/>
            <person name="Mukai Y."/>
            <person name="Nagasaki H."/>
            <person name="Nagata Y."/>
            <person name="Naito S."/>
            <person name="Nakashima M."/>
            <person name="Nakama Y."/>
            <person name="Nakamichi Y."/>
            <person name="Nakamura M."/>
            <person name="Meguro A."/>
            <person name="Negishi M."/>
            <person name="Ohta I."/>
            <person name="Ohta T."/>
            <person name="Okamoto M."/>
            <person name="Ono N."/>
            <person name="Saji S."/>
            <person name="Sakaguchi M."/>
            <person name="Sakai K."/>
            <person name="Shibata M."/>
            <person name="Shimokawa T."/>
            <person name="Song J."/>
            <person name="Takazaki Y."/>
            <person name="Terasawa K."/>
            <person name="Tsugane M."/>
            <person name="Tsuji K."/>
            <person name="Ueda S."/>
            <person name="Waki K."/>
            <person name="Yamagata H."/>
            <person name="Yamamoto M."/>
            <person name="Yamamoto S."/>
            <person name="Yamane H."/>
            <person name="Yoshiki S."/>
            <person name="Yoshihara R."/>
            <person name="Yukawa K."/>
            <person name="Zhong H."/>
            <person name="Yano M."/>
            <person name="Yuan Q."/>
            <person name="Ouyang S."/>
            <person name="Liu J."/>
            <person name="Jones K.M."/>
            <person name="Gansberger K."/>
            <person name="Moffat K."/>
            <person name="Hill J."/>
            <person name="Bera J."/>
            <person name="Fadrosh D."/>
            <person name="Jin S."/>
            <person name="Johri S."/>
            <person name="Kim M."/>
            <person name="Overton L."/>
            <person name="Reardon M."/>
            <person name="Tsitrin T."/>
            <person name="Vuong H."/>
            <person name="Weaver B."/>
            <person name="Ciecko A."/>
            <person name="Tallon L."/>
            <person name="Jackson J."/>
            <person name="Pai G."/>
            <person name="Aken S.V."/>
            <person name="Utterback T."/>
            <person name="Reidmuller S."/>
            <person name="Feldblyum T."/>
            <person name="Hsiao J."/>
            <person name="Zismann V."/>
            <person name="Iobst S."/>
            <person name="de Vazeille A.R."/>
            <person name="Buell C.R."/>
            <person name="Ying K."/>
            <person name="Li Y."/>
            <person name="Lu T."/>
            <person name="Huang Y."/>
            <person name="Zhao Q."/>
            <person name="Feng Q."/>
            <person name="Zhang L."/>
            <person name="Zhu J."/>
            <person name="Weng Q."/>
            <person name="Mu J."/>
            <person name="Lu Y."/>
            <person name="Fan D."/>
            <person name="Liu Y."/>
            <person name="Guan J."/>
            <person name="Zhang Y."/>
            <person name="Yu S."/>
            <person name="Liu X."/>
            <person name="Zhang Y."/>
            <person name="Hong G."/>
            <person name="Han B."/>
            <person name="Choisne N."/>
            <person name="Demange N."/>
            <person name="Orjeda G."/>
            <person name="Samain S."/>
            <person name="Cattolico L."/>
            <person name="Pelletier E."/>
            <person name="Couloux A."/>
            <person name="Segurens B."/>
            <person name="Wincker P."/>
            <person name="D'Hont A."/>
            <person name="Scarpelli C."/>
            <person name="Weissenbach J."/>
            <person name="Salanoubat M."/>
            <person name="Quetier F."/>
            <person name="Yu Y."/>
            <person name="Kim H.R."/>
            <person name="Rambo T."/>
            <person name="Currie J."/>
            <person name="Collura K."/>
            <person name="Luo M."/>
            <person name="Yang T."/>
            <person name="Ammiraju J.S.S."/>
            <person name="Engler F."/>
            <person name="Soderlund C."/>
            <person name="Wing R.A."/>
            <person name="Palmer L.E."/>
            <person name="de la Bastide M."/>
            <person name="Spiegel L."/>
            <person name="Nascimento L."/>
            <person name="Zutavern T."/>
            <person name="O'Shaughnessy A."/>
            <person name="Dike S."/>
            <person name="Dedhia N."/>
            <person name="Preston R."/>
            <person name="Balija V."/>
            <person name="McCombie W.R."/>
            <person name="Chow T."/>
            <person name="Chen H."/>
            <person name="Chung M."/>
            <person name="Chen C."/>
            <person name="Shaw J."/>
            <person name="Wu H."/>
            <person name="Hsiao K."/>
            <person name="Chao Y."/>
            <person name="Chu M."/>
            <person name="Cheng C."/>
            <person name="Hour A."/>
            <person name="Lee P."/>
            <person name="Lin S."/>
            <person name="Lin Y."/>
            <person name="Liou J."/>
            <person name="Liu S."/>
            <person name="Hsing Y."/>
            <person name="Raghuvanshi S."/>
            <person name="Mohanty A."/>
            <person name="Bharti A.K."/>
            <person name="Gaur A."/>
            <person name="Gupta V."/>
            <person name="Kumar D."/>
            <person name="Ravi V."/>
            <person name="Vij S."/>
            <person name="Kapur A."/>
            <person name="Khurana P."/>
            <person name="Khurana P."/>
            <person name="Khurana J.P."/>
            <person name="Tyagi A.K."/>
            <person name="Gaikwad K."/>
            <person name="Singh A."/>
            <person name="Dalal V."/>
            <person name="Srivastava S."/>
            <person name="Dixit A."/>
            <person name="Pal A.K."/>
            <person name="Ghazi I.A."/>
            <person name="Yadav M."/>
            <person name="Pandit A."/>
            <person name="Bhargava A."/>
            <person name="Sureshbabu K."/>
            <person name="Batra K."/>
            <person name="Sharma T.R."/>
            <person name="Mohapatra T."/>
            <person name="Singh N.K."/>
            <person name="Messing J."/>
            <person name="Nelson A.B."/>
            <person name="Fuks G."/>
            <person name="Kavchok S."/>
            <person name="Keizer G."/>
            <person name="Linton E."/>
            <person name="Llaca V."/>
            <person name="Song R."/>
            <person name="Tanyolac B."/>
            <person name="Young S."/>
            <person name="Ho-Il K."/>
            <person name="Hahn J.H."/>
            <person name="Sangsakoo G."/>
            <person name="Vanavichit A."/>
            <person name="de Mattos Luiz.A.T."/>
            <person name="Zimmer P.D."/>
            <person name="Malone G."/>
            <person name="Dellagostin O."/>
            <person name="de Oliveira A.C."/>
            <person name="Bevan M."/>
            <person name="Bancroft I."/>
            <person name="Minx P."/>
            <person name="Cordum H."/>
            <person name="Wilson R."/>
            <person name="Cheng Z."/>
            <person name="Jin W."/>
            <person name="Jiang J."/>
            <person name="Leong S.A."/>
            <person name="Iwama H."/>
            <person name="Gojobori T."/>
            <person name="Itoh T."/>
            <person name="Niimura Y."/>
            <person name="Fujii Y."/>
            <person name="Habara T."/>
            <person name="Sakai H."/>
            <person name="Sato Y."/>
            <person name="Wilson G."/>
            <person name="Kumar K."/>
            <person name="McCouch S."/>
            <person name="Juretic N."/>
            <person name="Hoen D."/>
            <person name="Wright S."/>
            <person name="Bruskiewich R."/>
            <person name="Bureau T."/>
            <person name="Miyao A."/>
            <person name="Hirochika H."/>
            <person name="Nishikawa T."/>
            <person name="Kadowaki K."/>
            <person name="Sugiura M."/>
            <person name="Burr B."/>
            <person name="Sasaki T."/>
        </authorList>
    </citation>
    <scope>NUCLEOTIDE SEQUENCE [LARGE SCALE GENOMIC DNA]</scope>
    <source>
        <strain evidence="3">cv. Nipponbare</strain>
    </source>
</reference>
<proteinExistence type="predicted"/>
<evidence type="ECO:0000313" key="2">
    <source>
        <dbReference type="EMBL" id="AAO34488.1"/>
    </source>
</evidence>
<reference evidence="3" key="2">
    <citation type="journal article" date="2008" name="Nucleic Acids Res.">
        <title>The rice annotation project database (RAP-DB): 2008 update.</title>
        <authorList>
            <consortium name="The rice annotation project (RAP)"/>
        </authorList>
    </citation>
    <scope>GENOME REANNOTATION</scope>
    <source>
        <strain evidence="3">cv. Nipponbare</strain>
    </source>
</reference>
<accession>Q10GM9</accession>
<sequence length="156" mass="16975">MRALPDHPVNNHTPSSSAPTPALSTSSSSSAATAASRYWEEEKLEVELAKVHGLIAAEMAAGWSVRHVGNARRHVGGELAAALLESLTEEVTAALMMTWSNELLIARRPHPPLVAPHPAEKRRGLATWMVWLATHEPNELTQAFKRTESSWISSSL</sequence>
<feature type="region of interest" description="Disordered" evidence="1">
    <location>
        <begin position="1"/>
        <end position="29"/>
    </location>
</feature>
<protein>
    <submittedName>
        <fullName evidence="2">Uncharacterized protein</fullName>
    </submittedName>
</protein>
<evidence type="ECO:0000256" key="1">
    <source>
        <dbReference type="SAM" id="MobiDB-lite"/>
    </source>
</evidence>